<dbReference type="Pfam" id="PF02594">
    <property type="entry name" value="DUF167"/>
    <property type="match status" value="1"/>
</dbReference>
<dbReference type="SUPFAM" id="SSF69786">
    <property type="entry name" value="YggU-like"/>
    <property type="match status" value="1"/>
</dbReference>
<dbReference type="PANTHER" id="PTHR13420">
    <property type="entry name" value="UPF0235 PROTEIN C15ORF40"/>
    <property type="match status" value="1"/>
</dbReference>
<dbReference type="SMART" id="SM01152">
    <property type="entry name" value="DUF167"/>
    <property type="match status" value="1"/>
</dbReference>
<dbReference type="RefSeq" id="WP_425548601.1">
    <property type="nucleotide sequence ID" value="NZ_BAABBO010000009.1"/>
</dbReference>
<sequence length="90" mass="9309">MTGRLSVKVVPGASQSKIAGLLGDAIKIRVQAPPENGQANKAVLSLLAKFLGVSTKQLSICAGHTSQNKVVEVEGLSKAELAEKLSRLAS</sequence>
<evidence type="ECO:0000313" key="4">
    <source>
        <dbReference type="Proteomes" id="UP001501337"/>
    </source>
</evidence>
<dbReference type="NCBIfam" id="TIGR00251">
    <property type="entry name" value="DUF167 family protein"/>
    <property type="match status" value="1"/>
</dbReference>
<dbReference type="InterPro" id="IPR003746">
    <property type="entry name" value="DUF167"/>
</dbReference>
<reference evidence="4" key="1">
    <citation type="journal article" date="2019" name="Int. J. Syst. Evol. Microbiol.">
        <title>The Global Catalogue of Microorganisms (GCM) 10K type strain sequencing project: providing services to taxonomists for standard genome sequencing and annotation.</title>
        <authorList>
            <consortium name="The Broad Institute Genomics Platform"/>
            <consortium name="The Broad Institute Genome Sequencing Center for Infectious Disease"/>
            <person name="Wu L."/>
            <person name="Ma J."/>
        </authorList>
    </citation>
    <scope>NUCLEOTIDE SEQUENCE [LARGE SCALE GENOMIC DNA]</scope>
    <source>
        <strain evidence="4">JCM 17555</strain>
    </source>
</reference>
<accession>A0ABP7P9L5</accession>
<dbReference type="HAMAP" id="MF_00634">
    <property type="entry name" value="UPF0235"/>
    <property type="match status" value="1"/>
</dbReference>
<evidence type="ECO:0000313" key="3">
    <source>
        <dbReference type="EMBL" id="GAA3961972.1"/>
    </source>
</evidence>
<dbReference type="PANTHER" id="PTHR13420:SF7">
    <property type="entry name" value="UPF0235 PROTEIN C15ORF40"/>
    <property type="match status" value="1"/>
</dbReference>
<protein>
    <recommendedName>
        <fullName evidence="2">UPF0235 protein GCM10022278_20000</fullName>
    </recommendedName>
</protein>
<evidence type="ECO:0000256" key="1">
    <source>
        <dbReference type="ARBA" id="ARBA00010364"/>
    </source>
</evidence>
<dbReference type="EMBL" id="BAABBO010000009">
    <property type="protein sequence ID" value="GAA3961972.1"/>
    <property type="molecule type" value="Genomic_DNA"/>
</dbReference>
<comment type="similarity">
    <text evidence="1 2">Belongs to the UPF0235 family.</text>
</comment>
<evidence type="ECO:0000256" key="2">
    <source>
        <dbReference type="HAMAP-Rule" id="MF_00634"/>
    </source>
</evidence>
<dbReference type="InterPro" id="IPR036591">
    <property type="entry name" value="YggU-like_sf"/>
</dbReference>
<dbReference type="Gene3D" id="3.30.1200.10">
    <property type="entry name" value="YggU-like"/>
    <property type="match status" value="1"/>
</dbReference>
<proteinExistence type="inferred from homology"/>
<organism evidence="3 4">
    <name type="scientific">Allohahella marinimesophila</name>
    <dbReference type="NCBI Taxonomy" id="1054972"/>
    <lineage>
        <taxon>Bacteria</taxon>
        <taxon>Pseudomonadati</taxon>
        <taxon>Pseudomonadota</taxon>
        <taxon>Gammaproteobacteria</taxon>
        <taxon>Oceanospirillales</taxon>
        <taxon>Hahellaceae</taxon>
        <taxon>Allohahella</taxon>
    </lineage>
</organism>
<comment type="caution">
    <text evidence="3">The sequence shown here is derived from an EMBL/GenBank/DDBJ whole genome shotgun (WGS) entry which is preliminary data.</text>
</comment>
<name>A0ABP7P9L5_9GAMM</name>
<keyword evidence="4" id="KW-1185">Reference proteome</keyword>
<gene>
    <name evidence="3" type="ORF">GCM10022278_20000</name>
</gene>
<dbReference type="Proteomes" id="UP001501337">
    <property type="component" value="Unassembled WGS sequence"/>
</dbReference>